<feature type="chain" id="PRO_5035246293" evidence="3">
    <location>
        <begin position="33"/>
        <end position="644"/>
    </location>
</feature>
<feature type="signal peptide" evidence="3">
    <location>
        <begin position="1"/>
        <end position="32"/>
    </location>
</feature>
<dbReference type="Proteomes" id="UP000612808">
    <property type="component" value="Unassembled WGS sequence"/>
</dbReference>
<keyword evidence="1" id="KW-0378">Hydrolase</keyword>
<dbReference type="GO" id="GO:0008239">
    <property type="term" value="F:dipeptidyl-peptidase activity"/>
    <property type="evidence" value="ECO:0007669"/>
    <property type="project" value="InterPro"/>
</dbReference>
<comment type="caution">
    <text evidence="5">The sequence shown here is derived from an EMBL/GenBank/DDBJ whole genome shotgun (WGS) entry which is preliminary data.</text>
</comment>
<dbReference type="InterPro" id="IPR008979">
    <property type="entry name" value="Galactose-bd-like_sf"/>
</dbReference>
<gene>
    <name evidence="5" type="primary">pepX</name>
    <name evidence="5" type="ORF">Aru02nite_51990</name>
</gene>
<dbReference type="Gene3D" id="3.40.50.1820">
    <property type="entry name" value="alpha/beta hydrolase"/>
    <property type="match status" value="2"/>
</dbReference>
<dbReference type="SUPFAM" id="SSF49785">
    <property type="entry name" value="Galactose-binding domain-like"/>
    <property type="match status" value="1"/>
</dbReference>
<protein>
    <submittedName>
        <fullName evidence="5">X-Pro dipeptidyl-peptidase</fullName>
    </submittedName>
</protein>
<sequence>MENRRSRRFGSAVLTLLAALALVAGVAGPVTAAPARPFVHGTETVPTYSYADAVRESVRVDTRLDNDGDGKPDTVTVDIVRPRAAVRIPVIMEASPYYSCCGRGNESQVKKYDASGTITSMPLYYDNYFVPRGYAFVGVDLSGTSRSTGCGDVGAAEEVGGAKAVIDWLNGRATAHHLDGSPAVADWTTGTVGMIGKSWDGTIANGVAATGVRGLATIVPVSGISSWYDYMRLDGVPRADGYPGWLAGAVDGRPAGTCAPLQDAMNTAGDDATGDYNAFWRARDYVPDASKVRASVLAVHGLNDQNVFPRNVARWWDTLAAHGVPRKLWLHQEGHTDPFDIDRSAWVTLLHHWFDHWLQGLDNGVMKGPRVTVERAPGQFVGQADYPAPGAHALPLSLGPASGGAGTLGTGHTAAGTTVTMRDNTDLTEAQAVGDPNTARTDRTAFLSAALPGTVHLSGTPTVTLRFRADKDDTELTAKLVDYGRATRDTAQYSNVEGVENRTTRSCWGGSTDADSACYLDTRETVADSDYGVLSRGWTSAAHHGGLTSRTPIVAGRWYMVTIRLQPQDQLLAAGHHLGLVLSLSDEENTSPVTTGASVTVDLPHSRLDLPVAGPAHFGTPTSAPRVTAHPATTAPRRAERLTP</sequence>
<evidence type="ECO:0000259" key="4">
    <source>
        <dbReference type="SMART" id="SM00939"/>
    </source>
</evidence>
<dbReference type="Gene3D" id="2.60.120.260">
    <property type="entry name" value="Galactose-binding domain-like"/>
    <property type="match status" value="1"/>
</dbReference>
<feature type="domain" description="Xaa-Pro dipeptidyl-peptidase C-terminal" evidence="4">
    <location>
        <begin position="351"/>
        <end position="609"/>
    </location>
</feature>
<dbReference type="NCBIfam" id="TIGR00976">
    <property type="entry name" value="CocE_NonD"/>
    <property type="match status" value="1"/>
</dbReference>
<dbReference type="Pfam" id="PF08530">
    <property type="entry name" value="PepX_C"/>
    <property type="match status" value="1"/>
</dbReference>
<name>A0A8J3J432_9ACTN</name>
<organism evidence="5 6">
    <name type="scientific">Actinocatenispora rupis</name>
    <dbReference type="NCBI Taxonomy" id="519421"/>
    <lineage>
        <taxon>Bacteria</taxon>
        <taxon>Bacillati</taxon>
        <taxon>Actinomycetota</taxon>
        <taxon>Actinomycetes</taxon>
        <taxon>Micromonosporales</taxon>
        <taxon>Micromonosporaceae</taxon>
        <taxon>Actinocatenispora</taxon>
    </lineage>
</organism>
<proteinExistence type="predicted"/>
<evidence type="ECO:0000256" key="1">
    <source>
        <dbReference type="ARBA" id="ARBA00022801"/>
    </source>
</evidence>
<dbReference type="AlphaFoldDB" id="A0A8J3J432"/>
<dbReference type="InterPro" id="IPR005674">
    <property type="entry name" value="CocE/Ser_esterase"/>
</dbReference>
<evidence type="ECO:0000256" key="2">
    <source>
        <dbReference type="SAM" id="MobiDB-lite"/>
    </source>
</evidence>
<evidence type="ECO:0000313" key="6">
    <source>
        <dbReference type="Proteomes" id="UP000612808"/>
    </source>
</evidence>
<feature type="region of interest" description="Disordered" evidence="2">
    <location>
        <begin position="619"/>
        <end position="644"/>
    </location>
</feature>
<dbReference type="InterPro" id="IPR013736">
    <property type="entry name" value="Xaa-Pro_dipept_C"/>
</dbReference>
<dbReference type="SUPFAM" id="SSF53474">
    <property type="entry name" value="alpha/beta-Hydrolases"/>
    <property type="match status" value="1"/>
</dbReference>
<dbReference type="SMART" id="SM00939">
    <property type="entry name" value="PepX_C"/>
    <property type="match status" value="1"/>
</dbReference>
<feature type="compositionally biased region" description="Low complexity" evidence="2">
    <location>
        <begin position="624"/>
        <end position="636"/>
    </location>
</feature>
<dbReference type="NCBIfam" id="NF003780">
    <property type="entry name" value="PRK05371.1-1"/>
    <property type="match status" value="1"/>
</dbReference>
<dbReference type="InterPro" id="IPR029058">
    <property type="entry name" value="AB_hydrolase_fold"/>
</dbReference>
<keyword evidence="6" id="KW-1185">Reference proteome</keyword>
<keyword evidence="3" id="KW-0732">Signal</keyword>
<evidence type="ECO:0000256" key="3">
    <source>
        <dbReference type="SAM" id="SignalP"/>
    </source>
</evidence>
<evidence type="ECO:0000313" key="5">
    <source>
        <dbReference type="EMBL" id="GID14310.1"/>
    </source>
</evidence>
<accession>A0A8J3J432</accession>
<dbReference type="EMBL" id="BOMB01000030">
    <property type="protein sequence ID" value="GID14310.1"/>
    <property type="molecule type" value="Genomic_DNA"/>
</dbReference>
<dbReference type="InterPro" id="IPR000383">
    <property type="entry name" value="Xaa-Pro-like_dom"/>
</dbReference>
<reference evidence="5" key="1">
    <citation type="submission" date="2021-01" db="EMBL/GenBank/DDBJ databases">
        <title>Whole genome shotgun sequence of Actinocatenispora rupis NBRC 107355.</title>
        <authorList>
            <person name="Komaki H."/>
            <person name="Tamura T."/>
        </authorList>
    </citation>
    <scope>NUCLEOTIDE SEQUENCE</scope>
    <source>
        <strain evidence="5">NBRC 107355</strain>
    </source>
</reference>
<dbReference type="Pfam" id="PF02129">
    <property type="entry name" value="Peptidase_S15"/>
    <property type="match status" value="1"/>
</dbReference>